<organism evidence="1 2">
    <name type="scientific">Candidatus Gottesmanbacteria bacterium RBG_13_45_10</name>
    <dbReference type="NCBI Taxonomy" id="1798370"/>
    <lineage>
        <taxon>Bacteria</taxon>
        <taxon>Candidatus Gottesmaniibacteriota</taxon>
    </lineage>
</organism>
<dbReference type="Proteomes" id="UP000177268">
    <property type="component" value="Unassembled WGS sequence"/>
</dbReference>
<evidence type="ECO:0000313" key="1">
    <source>
        <dbReference type="EMBL" id="OGG11929.1"/>
    </source>
</evidence>
<protein>
    <submittedName>
        <fullName evidence="1">Uncharacterized protein</fullName>
    </submittedName>
</protein>
<name>A0A1F5ZHD8_9BACT</name>
<proteinExistence type="predicted"/>
<evidence type="ECO:0000313" key="2">
    <source>
        <dbReference type="Proteomes" id="UP000177268"/>
    </source>
</evidence>
<dbReference type="AlphaFoldDB" id="A0A1F5ZHD8"/>
<reference evidence="1 2" key="1">
    <citation type="journal article" date="2016" name="Nat. Commun.">
        <title>Thousands of microbial genomes shed light on interconnected biogeochemical processes in an aquifer system.</title>
        <authorList>
            <person name="Anantharaman K."/>
            <person name="Brown C.T."/>
            <person name="Hug L.A."/>
            <person name="Sharon I."/>
            <person name="Castelle C.J."/>
            <person name="Probst A.J."/>
            <person name="Thomas B.C."/>
            <person name="Singh A."/>
            <person name="Wilkins M.J."/>
            <person name="Karaoz U."/>
            <person name="Brodie E.L."/>
            <person name="Williams K.H."/>
            <person name="Hubbard S.S."/>
            <person name="Banfield J.F."/>
        </authorList>
    </citation>
    <scope>NUCLEOTIDE SEQUENCE [LARGE SCALE GENOMIC DNA]</scope>
</reference>
<sequence length="72" mass="8300">MIGIAGDAGRGAPINRPEETCYKNRLEEPVGMYVVRRLSKSERRYYRGRLMGECPRQDPQMPARQGPLIYIM</sequence>
<comment type="caution">
    <text evidence="1">The sequence shown here is derived from an EMBL/GenBank/DDBJ whole genome shotgun (WGS) entry which is preliminary data.</text>
</comment>
<accession>A0A1F5ZHD8</accession>
<gene>
    <name evidence="1" type="ORF">A2Z00_03855</name>
</gene>
<dbReference type="EMBL" id="MFIZ01000009">
    <property type="protein sequence ID" value="OGG11929.1"/>
    <property type="molecule type" value="Genomic_DNA"/>
</dbReference>